<dbReference type="Proteomes" id="UP000003422">
    <property type="component" value="Unassembled WGS sequence"/>
</dbReference>
<proteinExistence type="predicted"/>
<evidence type="ECO:0000313" key="1">
    <source>
        <dbReference type="EMBL" id="EGY80102.1"/>
    </source>
</evidence>
<gene>
    <name evidence="1" type="ORF">HMPREF9129_0780</name>
</gene>
<sequence>MRGYSLSFILRIYKLSKSSLMRWNKNFDGTKESLKDEYRRHLEV</sequence>
<protein>
    <submittedName>
        <fullName evidence="1">Transposase</fullName>
    </submittedName>
</protein>
<comment type="caution">
    <text evidence="1">The sequence shown here is derived from an EMBL/GenBank/DDBJ whole genome shotgun (WGS) entry which is preliminary data.</text>
</comment>
<organism evidence="1 2">
    <name type="scientific">Peptoniphilus indolicus ATCC 29427</name>
    <dbReference type="NCBI Taxonomy" id="997350"/>
    <lineage>
        <taxon>Bacteria</taxon>
        <taxon>Bacillati</taxon>
        <taxon>Bacillota</taxon>
        <taxon>Tissierellia</taxon>
        <taxon>Tissierellales</taxon>
        <taxon>Peptoniphilaceae</taxon>
        <taxon>Peptoniphilus</taxon>
    </lineage>
</organism>
<dbReference type="AlphaFoldDB" id="G4D300"/>
<keyword evidence="2" id="KW-1185">Reference proteome</keyword>
<accession>G4D300</accession>
<reference evidence="1 2" key="1">
    <citation type="submission" date="2011-06" db="EMBL/GenBank/DDBJ databases">
        <authorList>
            <person name="Muzny D."/>
            <person name="Qin X."/>
            <person name="Deng J."/>
            <person name="Jiang H."/>
            <person name="Liu Y."/>
            <person name="Qu J."/>
            <person name="Song X.-Z."/>
            <person name="Zhang L."/>
            <person name="Thornton R."/>
            <person name="Coyle M."/>
            <person name="Francisco L."/>
            <person name="Jackson L."/>
            <person name="Javaid M."/>
            <person name="Korchina V."/>
            <person name="Kovar C."/>
            <person name="Mata R."/>
            <person name="Mathew T."/>
            <person name="Ngo R."/>
            <person name="Nguyen L."/>
            <person name="Nguyen N."/>
            <person name="Okwuonu G."/>
            <person name="Ongeri F."/>
            <person name="Pham C."/>
            <person name="Simmons D."/>
            <person name="Wilczek-Boney K."/>
            <person name="Hale W."/>
            <person name="Jakkamsetti A."/>
            <person name="Pham P."/>
            <person name="Ruth R."/>
            <person name="San Lucas F."/>
            <person name="Warren J."/>
            <person name="Zhang J."/>
            <person name="Zhao Z."/>
            <person name="Zhou C."/>
            <person name="Zhu D."/>
            <person name="Lee S."/>
            <person name="Bess C."/>
            <person name="Blankenburg K."/>
            <person name="Forbes L."/>
            <person name="Fu Q."/>
            <person name="Gubbala S."/>
            <person name="Hirani K."/>
            <person name="Jayaseelan J.C."/>
            <person name="Lara F."/>
            <person name="Munidasa M."/>
            <person name="Palculict T."/>
            <person name="Patil S."/>
            <person name="Pu L.-L."/>
            <person name="Saada N."/>
            <person name="Tang L."/>
            <person name="Weissenberger G."/>
            <person name="Zhu Y."/>
            <person name="Hemphill L."/>
            <person name="Shang Y."/>
            <person name="Youmans B."/>
            <person name="Ayvaz T."/>
            <person name="Ross M."/>
            <person name="Santibanez J."/>
            <person name="Aqrawi P."/>
            <person name="Gross S."/>
            <person name="Joshi V."/>
            <person name="Fowler G."/>
            <person name="Nazareth L."/>
            <person name="Reid J."/>
            <person name="Worley K."/>
            <person name="Petrosino J."/>
            <person name="Highlander S."/>
            <person name="Gibbs R."/>
        </authorList>
    </citation>
    <scope>NUCLEOTIDE SEQUENCE [LARGE SCALE GENOMIC DNA]</scope>
    <source>
        <strain evidence="1 2">ATCC 29427</strain>
    </source>
</reference>
<dbReference type="PATRIC" id="fig|997350.3.peg.753"/>
<dbReference type="STRING" id="997350.HMPREF9129_0780"/>
<dbReference type="HOGENOM" id="CLU_3219890_0_0_9"/>
<dbReference type="EMBL" id="AGBB01000066">
    <property type="protein sequence ID" value="EGY80102.1"/>
    <property type="molecule type" value="Genomic_DNA"/>
</dbReference>
<name>G4D300_9FIRM</name>
<evidence type="ECO:0000313" key="2">
    <source>
        <dbReference type="Proteomes" id="UP000003422"/>
    </source>
</evidence>